<evidence type="ECO:0000256" key="1">
    <source>
        <dbReference type="SAM" id="MobiDB-lite"/>
    </source>
</evidence>
<comment type="caution">
    <text evidence="2">The sequence shown here is derived from an EMBL/GenBank/DDBJ whole genome shotgun (WGS) entry which is preliminary data.</text>
</comment>
<evidence type="ECO:0000313" key="2">
    <source>
        <dbReference type="EMBL" id="KGQ20623.1"/>
    </source>
</evidence>
<dbReference type="Proteomes" id="UP000030518">
    <property type="component" value="Unassembled WGS sequence"/>
</dbReference>
<protein>
    <submittedName>
        <fullName evidence="2">Uncharacterized protein</fullName>
    </submittedName>
</protein>
<dbReference type="eggNOG" id="ENOG5033070">
    <property type="taxonomic scope" value="Bacteria"/>
</dbReference>
<evidence type="ECO:0000313" key="3">
    <source>
        <dbReference type="Proteomes" id="UP000030518"/>
    </source>
</evidence>
<feature type="compositionally biased region" description="Basic and acidic residues" evidence="1">
    <location>
        <begin position="99"/>
        <end position="119"/>
    </location>
</feature>
<keyword evidence="3" id="KW-1185">Reference proteome</keyword>
<proteinExistence type="predicted"/>
<gene>
    <name evidence="2" type="ORF">LF41_1161</name>
</gene>
<feature type="region of interest" description="Disordered" evidence="1">
    <location>
        <begin position="78"/>
        <end position="134"/>
    </location>
</feature>
<name>A0A0A2WLF8_9GAMM</name>
<reference evidence="2 3" key="1">
    <citation type="submission" date="2014-09" db="EMBL/GenBank/DDBJ databases">
        <title>Genome sequences of Lysobacter dokdonensis DS-58.</title>
        <authorList>
            <person name="Kim J.F."/>
            <person name="Kwak M.-J."/>
        </authorList>
    </citation>
    <scope>NUCLEOTIDE SEQUENCE [LARGE SCALE GENOMIC DNA]</scope>
    <source>
        <strain evidence="2 3">DS-58</strain>
    </source>
</reference>
<dbReference type="EMBL" id="JRKJ01000002">
    <property type="protein sequence ID" value="KGQ20623.1"/>
    <property type="molecule type" value="Genomic_DNA"/>
</dbReference>
<feature type="compositionally biased region" description="Polar residues" evidence="1">
    <location>
        <begin position="89"/>
        <end position="98"/>
    </location>
</feature>
<organism evidence="2 3">
    <name type="scientific">Lysobacter dokdonensis DS-58</name>
    <dbReference type="NCBI Taxonomy" id="1300345"/>
    <lineage>
        <taxon>Bacteria</taxon>
        <taxon>Pseudomonadati</taxon>
        <taxon>Pseudomonadota</taxon>
        <taxon>Gammaproteobacteria</taxon>
        <taxon>Lysobacterales</taxon>
        <taxon>Lysobacteraceae</taxon>
        <taxon>Noviluteimonas</taxon>
    </lineage>
</organism>
<dbReference type="AlphaFoldDB" id="A0A0A2WLF8"/>
<accession>A0A0A2WLF8</accession>
<sequence length="207" mass="23294">MMLWPICDDHGRTRAGSRMLARTLFPYDDGEEGLVRTTGSDVSAWLDELEGENCIRRYEVDGSQYLEICNWLKHQKIDKPSKPQFPDPSGTTRDTSATPREDSSLEGKGKEGKGRETSEKSPSGESRKRKTSVPANFGISDRVRKWASERGFTRLEERLEHFVGQARAKGYAYVDWDEALMNAVRDDWAKLGNAPQASPASLPELRA</sequence>